<dbReference type="InterPro" id="IPR009057">
    <property type="entry name" value="Homeodomain-like_sf"/>
</dbReference>
<dbReference type="Pfam" id="PF00440">
    <property type="entry name" value="TetR_N"/>
    <property type="match status" value="1"/>
</dbReference>
<evidence type="ECO:0000256" key="2">
    <source>
        <dbReference type="PROSITE-ProRule" id="PRU00335"/>
    </source>
</evidence>
<evidence type="ECO:0000259" key="4">
    <source>
        <dbReference type="PROSITE" id="PS50977"/>
    </source>
</evidence>
<dbReference type="PANTHER" id="PTHR30055">
    <property type="entry name" value="HTH-TYPE TRANSCRIPTIONAL REGULATOR RUTR"/>
    <property type="match status" value="1"/>
</dbReference>
<dbReference type="PROSITE" id="PS50977">
    <property type="entry name" value="HTH_TETR_2"/>
    <property type="match status" value="1"/>
</dbReference>
<evidence type="ECO:0000313" key="5">
    <source>
        <dbReference type="EMBL" id="GAA1827992.1"/>
    </source>
</evidence>
<keyword evidence="6" id="KW-1185">Reference proteome</keyword>
<feature type="domain" description="HTH tetR-type" evidence="4">
    <location>
        <begin position="25"/>
        <end position="85"/>
    </location>
</feature>
<name>A0ABN2MIT9_9PSEU</name>
<sequence>MTTSRRPAGQPSRRGPGRPPDADGEETRREIQRVARGLFATHGYAGTTTRMIADEVGVTTAALHHYFGRKTNLVLALWWSTTDTEYLRLTEAIDAVDSFAGKVAALLDATVASIRADPESTRFIVSIREDARRTPELAEIVADNRLAALIRGLVGRGVAEGVVDEATAPAVRGTLAALLLGITTMSTDLSVERIDQMTRGSRRLLDGTLFQLRPGVTAHQR</sequence>
<organism evidence="5 6">
    <name type="scientific">Pseudonocardia ailaonensis</name>
    <dbReference type="NCBI Taxonomy" id="367279"/>
    <lineage>
        <taxon>Bacteria</taxon>
        <taxon>Bacillati</taxon>
        <taxon>Actinomycetota</taxon>
        <taxon>Actinomycetes</taxon>
        <taxon>Pseudonocardiales</taxon>
        <taxon>Pseudonocardiaceae</taxon>
        <taxon>Pseudonocardia</taxon>
    </lineage>
</organism>
<feature type="compositionally biased region" description="Low complexity" evidence="3">
    <location>
        <begin position="1"/>
        <end position="14"/>
    </location>
</feature>
<comment type="caution">
    <text evidence="5">The sequence shown here is derived from an EMBL/GenBank/DDBJ whole genome shotgun (WGS) entry which is preliminary data.</text>
</comment>
<dbReference type="PANTHER" id="PTHR30055:SF219">
    <property type="entry name" value="TRANSCRIPTIONAL REGULATORY PROTEIN"/>
    <property type="match status" value="1"/>
</dbReference>
<feature type="DNA-binding region" description="H-T-H motif" evidence="2">
    <location>
        <begin position="48"/>
        <end position="67"/>
    </location>
</feature>
<dbReference type="EMBL" id="BAAAQK010000001">
    <property type="protein sequence ID" value="GAA1827992.1"/>
    <property type="molecule type" value="Genomic_DNA"/>
</dbReference>
<protein>
    <recommendedName>
        <fullName evidence="4">HTH tetR-type domain-containing protein</fullName>
    </recommendedName>
</protein>
<gene>
    <name evidence="5" type="ORF">GCM10009836_02160</name>
</gene>
<keyword evidence="1 2" id="KW-0238">DNA-binding</keyword>
<dbReference type="InterPro" id="IPR001647">
    <property type="entry name" value="HTH_TetR"/>
</dbReference>
<dbReference type="PRINTS" id="PR00455">
    <property type="entry name" value="HTHTETR"/>
</dbReference>
<dbReference type="SUPFAM" id="SSF48498">
    <property type="entry name" value="Tetracyclin repressor-like, C-terminal domain"/>
    <property type="match status" value="1"/>
</dbReference>
<dbReference type="InterPro" id="IPR050109">
    <property type="entry name" value="HTH-type_TetR-like_transc_reg"/>
</dbReference>
<dbReference type="Gene3D" id="1.10.357.10">
    <property type="entry name" value="Tetracycline Repressor, domain 2"/>
    <property type="match status" value="1"/>
</dbReference>
<proteinExistence type="predicted"/>
<dbReference type="Proteomes" id="UP001500449">
    <property type="component" value="Unassembled WGS sequence"/>
</dbReference>
<dbReference type="RefSeq" id="WP_344411591.1">
    <property type="nucleotide sequence ID" value="NZ_BAAAQK010000001.1"/>
</dbReference>
<evidence type="ECO:0000256" key="3">
    <source>
        <dbReference type="SAM" id="MobiDB-lite"/>
    </source>
</evidence>
<accession>A0ABN2MIT9</accession>
<evidence type="ECO:0000313" key="6">
    <source>
        <dbReference type="Proteomes" id="UP001500449"/>
    </source>
</evidence>
<dbReference type="SUPFAM" id="SSF46689">
    <property type="entry name" value="Homeodomain-like"/>
    <property type="match status" value="1"/>
</dbReference>
<evidence type="ECO:0000256" key="1">
    <source>
        <dbReference type="ARBA" id="ARBA00023125"/>
    </source>
</evidence>
<reference evidence="5 6" key="1">
    <citation type="journal article" date="2019" name="Int. J. Syst. Evol. Microbiol.">
        <title>The Global Catalogue of Microorganisms (GCM) 10K type strain sequencing project: providing services to taxonomists for standard genome sequencing and annotation.</title>
        <authorList>
            <consortium name="The Broad Institute Genomics Platform"/>
            <consortium name="The Broad Institute Genome Sequencing Center for Infectious Disease"/>
            <person name="Wu L."/>
            <person name="Ma J."/>
        </authorList>
    </citation>
    <scope>NUCLEOTIDE SEQUENCE [LARGE SCALE GENOMIC DNA]</scope>
    <source>
        <strain evidence="5 6">JCM 16009</strain>
    </source>
</reference>
<feature type="region of interest" description="Disordered" evidence="3">
    <location>
        <begin position="1"/>
        <end position="27"/>
    </location>
</feature>
<dbReference type="InterPro" id="IPR036271">
    <property type="entry name" value="Tet_transcr_reg_TetR-rel_C_sf"/>
</dbReference>